<comment type="caution">
    <text evidence="1">The sequence shown here is derived from an EMBL/GenBank/DDBJ whole genome shotgun (WGS) entry which is preliminary data.</text>
</comment>
<evidence type="ECO:0000313" key="1">
    <source>
        <dbReference type="EMBL" id="MDC8013996.1"/>
    </source>
</evidence>
<protein>
    <submittedName>
        <fullName evidence="1">Uncharacterized protein</fullName>
    </submittedName>
</protein>
<accession>A0A9X3YNK5</accession>
<dbReference type="EMBL" id="JAOVZO020000018">
    <property type="protein sequence ID" value="MDC8013996.1"/>
    <property type="molecule type" value="Genomic_DNA"/>
</dbReference>
<dbReference type="Proteomes" id="UP001139971">
    <property type="component" value="Unassembled WGS sequence"/>
</dbReference>
<dbReference type="RefSeq" id="WP_263541639.1">
    <property type="nucleotide sequence ID" value="NZ_JAOVZO020000018.1"/>
</dbReference>
<organism evidence="1 2">
    <name type="scientific">Tahibacter soli</name>
    <dbReference type="NCBI Taxonomy" id="2983605"/>
    <lineage>
        <taxon>Bacteria</taxon>
        <taxon>Pseudomonadati</taxon>
        <taxon>Pseudomonadota</taxon>
        <taxon>Gammaproteobacteria</taxon>
        <taxon>Lysobacterales</taxon>
        <taxon>Rhodanobacteraceae</taxon>
        <taxon>Tahibacter</taxon>
    </lineage>
</organism>
<keyword evidence="2" id="KW-1185">Reference proteome</keyword>
<name>A0A9X3YNK5_9GAMM</name>
<reference evidence="1" key="1">
    <citation type="submission" date="2023-02" db="EMBL/GenBank/DDBJ databases">
        <title>Tahibacter soli sp. nov. isolated from soil.</title>
        <authorList>
            <person name="Baek J.H."/>
            <person name="Lee J.K."/>
            <person name="Choi D.G."/>
            <person name="Jeon C.O."/>
        </authorList>
    </citation>
    <scope>NUCLEOTIDE SEQUENCE</scope>
    <source>
        <strain evidence="1">BL</strain>
    </source>
</reference>
<evidence type="ECO:0000313" key="2">
    <source>
        <dbReference type="Proteomes" id="UP001139971"/>
    </source>
</evidence>
<sequence length="226" mass="24452">MSKNGQILDIVWRGADKILGGRLLSTFTVVAFDIKDIDLRELEPAGSIASGISSTYCDCMLKAFGEVRRYTPVTPEPDPASNVIYLAGPWGRLGWAGQSVLAIAAGYKWGVFLSNLNARIDAIRSAYCVAKTLNCARALVFDSDGMALELASDGRPIDEVIAALQSKPFLMRFCMTSAADAAVVANKMGQFEDAEEGYFKIDFLLAVPVGEWRGSGRRDSEAGHDE</sequence>
<dbReference type="AlphaFoldDB" id="A0A9X3YNK5"/>
<gene>
    <name evidence="1" type="ORF">OD750_015740</name>
</gene>
<proteinExistence type="predicted"/>